<dbReference type="InterPro" id="IPR001789">
    <property type="entry name" value="Sig_transdc_resp-reg_receiver"/>
</dbReference>
<dbReference type="Pfam" id="PF00989">
    <property type="entry name" value="PAS"/>
    <property type="match status" value="1"/>
</dbReference>
<dbReference type="OrthoDB" id="247555at2"/>
<dbReference type="CDD" id="cd00130">
    <property type="entry name" value="PAS"/>
    <property type="match status" value="1"/>
</dbReference>
<dbReference type="Gene3D" id="3.40.50.2300">
    <property type="match status" value="1"/>
</dbReference>
<dbReference type="Pfam" id="PF02518">
    <property type="entry name" value="HATPase_c"/>
    <property type="match status" value="1"/>
</dbReference>
<keyword evidence="7" id="KW-0067">ATP-binding</keyword>
<dbReference type="GO" id="GO:0005524">
    <property type="term" value="F:ATP binding"/>
    <property type="evidence" value="ECO:0007669"/>
    <property type="project" value="UniProtKB-KW"/>
</dbReference>
<evidence type="ECO:0000256" key="8">
    <source>
        <dbReference type="ARBA" id="ARBA00023012"/>
    </source>
</evidence>
<gene>
    <name evidence="13" type="ORF">PX52LOC_02450</name>
</gene>
<dbReference type="Pfam" id="PF00072">
    <property type="entry name" value="Response_reg"/>
    <property type="match status" value="1"/>
</dbReference>
<dbReference type="AlphaFoldDB" id="A0A5C1ABW6"/>
<protein>
    <recommendedName>
        <fullName evidence="2">histidine kinase</fullName>
        <ecNumber evidence="2">2.7.13.3</ecNumber>
    </recommendedName>
</protein>
<feature type="modified residue" description="4-aspartylphosphate" evidence="9">
    <location>
        <position position="499"/>
    </location>
</feature>
<dbReference type="SUPFAM" id="SSF55874">
    <property type="entry name" value="ATPase domain of HSP90 chaperone/DNA topoisomerase II/histidine kinase"/>
    <property type="match status" value="1"/>
</dbReference>
<dbReference type="SUPFAM" id="SSF52172">
    <property type="entry name" value="CheY-like"/>
    <property type="match status" value="1"/>
</dbReference>
<accession>A0A5C1ABW6</accession>
<evidence type="ECO:0000256" key="5">
    <source>
        <dbReference type="ARBA" id="ARBA00022741"/>
    </source>
</evidence>
<dbReference type="InterPro" id="IPR003661">
    <property type="entry name" value="HisK_dim/P_dom"/>
</dbReference>
<dbReference type="EC" id="2.7.13.3" evidence="2"/>
<dbReference type="RefSeq" id="WP_149110332.1">
    <property type="nucleotide sequence ID" value="NZ_CP042425.1"/>
</dbReference>
<dbReference type="SMART" id="SM00388">
    <property type="entry name" value="HisKA"/>
    <property type="match status" value="1"/>
</dbReference>
<keyword evidence="4" id="KW-0808">Transferase</keyword>
<dbReference type="SMART" id="SM00448">
    <property type="entry name" value="REC"/>
    <property type="match status" value="1"/>
</dbReference>
<evidence type="ECO:0000259" key="11">
    <source>
        <dbReference type="PROSITE" id="PS50110"/>
    </source>
</evidence>
<feature type="domain" description="Response regulatory" evidence="11">
    <location>
        <begin position="449"/>
        <end position="560"/>
    </location>
</feature>
<dbReference type="InterPro" id="IPR013767">
    <property type="entry name" value="PAS_fold"/>
</dbReference>
<evidence type="ECO:0000313" key="14">
    <source>
        <dbReference type="Proteomes" id="UP000324974"/>
    </source>
</evidence>
<dbReference type="InterPro" id="IPR004358">
    <property type="entry name" value="Sig_transdc_His_kin-like_C"/>
</dbReference>
<dbReference type="InterPro" id="IPR036097">
    <property type="entry name" value="HisK_dim/P_sf"/>
</dbReference>
<keyword evidence="3 9" id="KW-0597">Phosphoprotein</keyword>
<evidence type="ECO:0000256" key="7">
    <source>
        <dbReference type="ARBA" id="ARBA00022840"/>
    </source>
</evidence>
<dbReference type="SUPFAM" id="SSF47384">
    <property type="entry name" value="Homodimeric domain of signal transducing histidine kinase"/>
    <property type="match status" value="1"/>
</dbReference>
<evidence type="ECO:0000256" key="1">
    <source>
        <dbReference type="ARBA" id="ARBA00000085"/>
    </source>
</evidence>
<evidence type="ECO:0000259" key="10">
    <source>
        <dbReference type="PROSITE" id="PS50109"/>
    </source>
</evidence>
<comment type="catalytic activity">
    <reaction evidence="1">
        <text>ATP + protein L-histidine = ADP + protein N-phospho-L-histidine.</text>
        <dbReference type="EC" id="2.7.13.3"/>
    </reaction>
</comment>
<keyword evidence="8" id="KW-0902">Two-component regulatory system</keyword>
<dbReference type="CDD" id="cd00156">
    <property type="entry name" value="REC"/>
    <property type="match status" value="1"/>
</dbReference>
<organism evidence="13 14">
    <name type="scientific">Limnoglobus roseus</name>
    <dbReference type="NCBI Taxonomy" id="2598579"/>
    <lineage>
        <taxon>Bacteria</taxon>
        <taxon>Pseudomonadati</taxon>
        <taxon>Planctomycetota</taxon>
        <taxon>Planctomycetia</taxon>
        <taxon>Gemmatales</taxon>
        <taxon>Gemmataceae</taxon>
        <taxon>Limnoglobus</taxon>
    </lineage>
</organism>
<dbReference type="SMART" id="SM00091">
    <property type="entry name" value="PAS"/>
    <property type="match status" value="1"/>
</dbReference>
<keyword evidence="14" id="KW-1185">Reference proteome</keyword>
<sequence>MPSIVPTAWPKPLMAPKWADLTVRTPAPLSPMPPMAAETVIQTETPRTVAWPDTRPLSEDQPTDHYLRSEVFGPAADGALLADIVAVIPHPIVALNASGQIVFWSDAATETFGWTSEEVVGRPPSFLPPDRFTEHTRQFVRATAGVRVREFATDRYHRDGRRIPVLVSMAVDAGGGVVCVYQLMPQDIPVAVPIDEPKADVRSEQSRKLETLGRVAAGVVHDLNNLLAVIGGNADLLVGCLSPTDPGHAYAGVIRACAQHAAALTTRALSFAKPTQSPPVAVNLSSVVTDLDPFLRAIAGPRIACVISPGDRLPPVWADRGHLEQVIVNLVTNARDALRSGGVVGLRTSAVTVDPGRAGWPTDRPSGRYLCLTVADNGRGTDDPMRAVKPNANVWQGLATVREIVERYRGHIEADSEPDLGTVFRIYFPAMPSKDDRTANRTIPHAGESALLVDDDESVRAIARVVLESVGYGVIEAATGDEAVRLARAVRNIDLLVTDMVLPGLSGRKVMDRLRATRPDLPVVLISGYPQPQYEPESATHFVKKPFLPPDLLAAVRKVTREVAVS</sequence>
<dbReference type="PANTHER" id="PTHR43065">
    <property type="entry name" value="SENSOR HISTIDINE KINASE"/>
    <property type="match status" value="1"/>
</dbReference>
<keyword evidence="5" id="KW-0547">Nucleotide-binding</keyword>
<evidence type="ECO:0000259" key="12">
    <source>
        <dbReference type="PROSITE" id="PS50112"/>
    </source>
</evidence>
<dbReference type="Gene3D" id="1.10.287.130">
    <property type="match status" value="1"/>
</dbReference>
<dbReference type="Gene3D" id="3.30.450.20">
    <property type="entry name" value="PAS domain"/>
    <property type="match status" value="1"/>
</dbReference>
<reference evidence="14" key="1">
    <citation type="submission" date="2019-08" db="EMBL/GenBank/DDBJ databases">
        <title>Limnoglobus roseus gen. nov., sp. nov., a novel freshwater planctomycete with a giant genome from the family Gemmataceae.</title>
        <authorList>
            <person name="Kulichevskaya I.S."/>
            <person name="Naumoff D.G."/>
            <person name="Miroshnikov K."/>
            <person name="Ivanova A."/>
            <person name="Philippov D.A."/>
            <person name="Hakobyan A."/>
            <person name="Rijpstra I.C."/>
            <person name="Sinninghe Damste J.S."/>
            <person name="Liesack W."/>
            <person name="Dedysh S.N."/>
        </authorList>
    </citation>
    <scope>NUCLEOTIDE SEQUENCE [LARGE SCALE GENOMIC DNA]</scope>
    <source>
        <strain evidence="14">PX52</strain>
    </source>
</reference>
<feature type="domain" description="Histidine kinase" evidence="10">
    <location>
        <begin position="218"/>
        <end position="432"/>
    </location>
</feature>
<evidence type="ECO:0000313" key="13">
    <source>
        <dbReference type="EMBL" id="QEL15526.1"/>
    </source>
</evidence>
<dbReference type="InterPro" id="IPR035965">
    <property type="entry name" value="PAS-like_dom_sf"/>
</dbReference>
<dbReference type="SUPFAM" id="SSF55785">
    <property type="entry name" value="PYP-like sensor domain (PAS domain)"/>
    <property type="match status" value="1"/>
</dbReference>
<dbReference type="Proteomes" id="UP000324974">
    <property type="component" value="Chromosome"/>
</dbReference>
<dbReference type="GO" id="GO:0000155">
    <property type="term" value="F:phosphorelay sensor kinase activity"/>
    <property type="evidence" value="ECO:0007669"/>
    <property type="project" value="InterPro"/>
</dbReference>
<dbReference type="PROSITE" id="PS50110">
    <property type="entry name" value="RESPONSE_REGULATORY"/>
    <property type="match status" value="1"/>
</dbReference>
<evidence type="ECO:0000256" key="3">
    <source>
        <dbReference type="ARBA" id="ARBA00022553"/>
    </source>
</evidence>
<evidence type="ECO:0000256" key="9">
    <source>
        <dbReference type="PROSITE-ProRule" id="PRU00169"/>
    </source>
</evidence>
<dbReference type="EMBL" id="CP042425">
    <property type="protein sequence ID" value="QEL15526.1"/>
    <property type="molecule type" value="Genomic_DNA"/>
</dbReference>
<dbReference type="PROSITE" id="PS50109">
    <property type="entry name" value="HIS_KIN"/>
    <property type="match status" value="1"/>
</dbReference>
<name>A0A5C1ABW6_9BACT</name>
<evidence type="ECO:0000256" key="2">
    <source>
        <dbReference type="ARBA" id="ARBA00012438"/>
    </source>
</evidence>
<dbReference type="InterPro" id="IPR005467">
    <property type="entry name" value="His_kinase_dom"/>
</dbReference>
<dbReference type="PRINTS" id="PR00344">
    <property type="entry name" value="BCTRLSENSOR"/>
</dbReference>
<dbReference type="SMART" id="SM00387">
    <property type="entry name" value="HATPase_c"/>
    <property type="match status" value="1"/>
</dbReference>
<dbReference type="InterPro" id="IPR000014">
    <property type="entry name" value="PAS"/>
</dbReference>
<dbReference type="KEGG" id="lrs:PX52LOC_02450"/>
<dbReference type="CDD" id="cd00082">
    <property type="entry name" value="HisKA"/>
    <property type="match status" value="1"/>
</dbReference>
<keyword evidence="6 13" id="KW-0418">Kinase</keyword>
<evidence type="ECO:0000256" key="6">
    <source>
        <dbReference type="ARBA" id="ARBA00022777"/>
    </source>
</evidence>
<dbReference type="PANTHER" id="PTHR43065:SF46">
    <property type="entry name" value="C4-DICARBOXYLATE TRANSPORT SENSOR PROTEIN DCTB"/>
    <property type="match status" value="1"/>
</dbReference>
<feature type="domain" description="PAS" evidence="12">
    <location>
        <begin position="77"/>
        <end position="130"/>
    </location>
</feature>
<evidence type="ECO:0000256" key="4">
    <source>
        <dbReference type="ARBA" id="ARBA00022679"/>
    </source>
</evidence>
<proteinExistence type="predicted"/>
<dbReference type="InterPro" id="IPR011006">
    <property type="entry name" value="CheY-like_superfamily"/>
</dbReference>
<dbReference type="Gene3D" id="3.30.565.10">
    <property type="entry name" value="Histidine kinase-like ATPase, C-terminal domain"/>
    <property type="match status" value="1"/>
</dbReference>
<dbReference type="PROSITE" id="PS50112">
    <property type="entry name" value="PAS"/>
    <property type="match status" value="1"/>
</dbReference>
<dbReference type="GO" id="GO:0006355">
    <property type="term" value="P:regulation of DNA-templated transcription"/>
    <property type="evidence" value="ECO:0007669"/>
    <property type="project" value="InterPro"/>
</dbReference>
<dbReference type="InterPro" id="IPR003594">
    <property type="entry name" value="HATPase_dom"/>
</dbReference>
<dbReference type="NCBIfam" id="TIGR00229">
    <property type="entry name" value="sensory_box"/>
    <property type="match status" value="1"/>
</dbReference>
<dbReference type="InterPro" id="IPR036890">
    <property type="entry name" value="HATPase_C_sf"/>
</dbReference>